<accession>A0AAD5WQM2</accession>
<evidence type="ECO:0000313" key="4">
    <source>
        <dbReference type="Proteomes" id="UP001201980"/>
    </source>
</evidence>
<comment type="caution">
    <text evidence="3">The sequence shown here is derived from an EMBL/GenBank/DDBJ whole genome shotgun (WGS) entry which is preliminary data.</text>
</comment>
<feature type="compositionally biased region" description="Basic and acidic residues" evidence="1">
    <location>
        <begin position="132"/>
        <end position="151"/>
    </location>
</feature>
<evidence type="ECO:0000256" key="2">
    <source>
        <dbReference type="SAM" id="Phobius"/>
    </source>
</evidence>
<keyword evidence="2" id="KW-1133">Transmembrane helix</keyword>
<keyword evidence="2" id="KW-0472">Membrane</keyword>
<feature type="compositionally biased region" description="Basic and acidic residues" evidence="1">
    <location>
        <begin position="13"/>
        <end position="32"/>
    </location>
</feature>
<evidence type="ECO:0000313" key="3">
    <source>
        <dbReference type="EMBL" id="KAJ2896008.1"/>
    </source>
</evidence>
<dbReference type="Proteomes" id="UP001201980">
    <property type="component" value="Unassembled WGS sequence"/>
</dbReference>
<dbReference type="AlphaFoldDB" id="A0AAD5WQM2"/>
<feature type="region of interest" description="Disordered" evidence="1">
    <location>
        <begin position="106"/>
        <end position="152"/>
    </location>
</feature>
<feature type="region of interest" description="Disordered" evidence="1">
    <location>
        <begin position="13"/>
        <end position="65"/>
    </location>
</feature>
<sequence>MLEFFAYKKFKKHQEDKKAEEEAAAARKDTGDKTNTTKPPKPGSSTLAAASPSKTGRELSMNAGDAAEVDKHAVLEDSDQAFIERILAEAEDEAPPLPRRLKTPDIAWESSSEVGGGIKTPATTVEGDSSDVEGKGKGKEKSTTEEKEKDKRKNRFSFLTVHLKKKPVAFQNENLEPVTPAITEKEANRETADLSSVLSKLNLSAGKGNKAISLSPDTTELVSKFTNVFKDLVNGVPTAYDDLMSLIEDHDGVLSRNYEKLPSSLKKLITTLPSKLTTTLAPELLAVAAEAQGLNAPGGPAGKDELKSAAMKFLTPANLAQTLTKPGALVSMLKGIVNALKARWPAFMGTNVVWAVAMSILMFVLWYCHKRGRETRLEREASEVSISATTGGGIKDGDRVEELPDDPALPGPEAKQEGIPGLSETRKKEDRVPATS</sequence>
<feature type="compositionally biased region" description="Basic and acidic residues" evidence="1">
    <location>
        <begin position="424"/>
        <end position="436"/>
    </location>
</feature>
<gene>
    <name evidence="3" type="ORF">MKZ38_005980</name>
</gene>
<evidence type="ECO:0000256" key="1">
    <source>
        <dbReference type="SAM" id="MobiDB-lite"/>
    </source>
</evidence>
<dbReference type="EMBL" id="JAKWBI020000361">
    <property type="protein sequence ID" value="KAJ2896008.1"/>
    <property type="molecule type" value="Genomic_DNA"/>
</dbReference>
<feature type="compositionally biased region" description="Polar residues" evidence="1">
    <location>
        <begin position="33"/>
        <end position="54"/>
    </location>
</feature>
<feature type="region of interest" description="Disordered" evidence="1">
    <location>
        <begin position="379"/>
        <end position="436"/>
    </location>
</feature>
<feature type="transmembrane region" description="Helical" evidence="2">
    <location>
        <begin position="344"/>
        <end position="368"/>
    </location>
</feature>
<organism evidence="3 4">
    <name type="scientific">Zalerion maritima</name>
    <dbReference type="NCBI Taxonomy" id="339359"/>
    <lineage>
        <taxon>Eukaryota</taxon>
        <taxon>Fungi</taxon>
        <taxon>Dikarya</taxon>
        <taxon>Ascomycota</taxon>
        <taxon>Pezizomycotina</taxon>
        <taxon>Sordariomycetes</taxon>
        <taxon>Lulworthiomycetidae</taxon>
        <taxon>Lulworthiales</taxon>
        <taxon>Lulworthiaceae</taxon>
        <taxon>Zalerion</taxon>
    </lineage>
</organism>
<name>A0AAD5WQM2_9PEZI</name>
<protein>
    <recommendedName>
        <fullName evidence="5">Ring-like domain-containing protein</fullName>
    </recommendedName>
</protein>
<proteinExistence type="predicted"/>
<reference evidence="3" key="1">
    <citation type="submission" date="2022-07" db="EMBL/GenBank/DDBJ databases">
        <title>Draft genome sequence of Zalerion maritima ATCC 34329, a (micro)plastics degrading marine fungus.</title>
        <authorList>
            <person name="Paco A."/>
            <person name="Goncalves M.F.M."/>
            <person name="Rocha-Santos T.A.P."/>
            <person name="Alves A."/>
        </authorList>
    </citation>
    <scope>NUCLEOTIDE SEQUENCE</scope>
    <source>
        <strain evidence="3">ATCC 34329</strain>
    </source>
</reference>
<keyword evidence="4" id="KW-1185">Reference proteome</keyword>
<evidence type="ECO:0008006" key="5">
    <source>
        <dbReference type="Google" id="ProtNLM"/>
    </source>
</evidence>
<keyword evidence="2" id="KW-0812">Transmembrane</keyword>